<dbReference type="Proteomes" id="UP000535543">
    <property type="component" value="Unassembled WGS sequence"/>
</dbReference>
<name>A0A848KE11_9NOCA</name>
<organism evidence="1 2">
    <name type="scientific">Antrihabitans stalactiti</name>
    <dbReference type="NCBI Taxonomy" id="2584121"/>
    <lineage>
        <taxon>Bacteria</taxon>
        <taxon>Bacillati</taxon>
        <taxon>Actinomycetota</taxon>
        <taxon>Actinomycetes</taxon>
        <taxon>Mycobacteriales</taxon>
        <taxon>Nocardiaceae</taxon>
        <taxon>Antrihabitans</taxon>
    </lineage>
</organism>
<comment type="caution">
    <text evidence="1">The sequence shown here is derived from an EMBL/GenBank/DDBJ whole genome shotgun (WGS) entry which is preliminary data.</text>
</comment>
<proteinExistence type="predicted"/>
<sequence>MANEFDDIQDLIGHATEIASKLRRLSVELGAIATAFAHVDLAPATTVGTDQAADVLARVVEHLTAARDVVDIGHDTITVAIGHADRIDGLTRTKPDGRTS</sequence>
<evidence type="ECO:0000313" key="1">
    <source>
        <dbReference type="EMBL" id="NMN95848.1"/>
    </source>
</evidence>
<protein>
    <submittedName>
        <fullName evidence="1">Uncharacterized protein</fullName>
    </submittedName>
</protein>
<evidence type="ECO:0000313" key="2">
    <source>
        <dbReference type="Proteomes" id="UP000535543"/>
    </source>
</evidence>
<reference evidence="1 2" key="2">
    <citation type="submission" date="2020-06" db="EMBL/GenBank/DDBJ databases">
        <title>Antribacter stalactiti gen. nov., sp. nov., a new member of the family Nacardiaceae isolated from a cave.</title>
        <authorList>
            <person name="Kim I.S."/>
        </authorList>
    </citation>
    <scope>NUCLEOTIDE SEQUENCE [LARGE SCALE GENOMIC DNA]</scope>
    <source>
        <strain evidence="1 2">YC2-7</strain>
    </source>
</reference>
<keyword evidence="2" id="KW-1185">Reference proteome</keyword>
<dbReference type="AlphaFoldDB" id="A0A848KE11"/>
<reference evidence="1 2" key="1">
    <citation type="submission" date="2019-05" db="EMBL/GenBank/DDBJ databases">
        <authorList>
            <person name="Lee S.D."/>
        </authorList>
    </citation>
    <scope>NUCLEOTIDE SEQUENCE [LARGE SCALE GENOMIC DNA]</scope>
    <source>
        <strain evidence="1 2">YC2-7</strain>
    </source>
</reference>
<dbReference type="EMBL" id="VCQU01000004">
    <property type="protein sequence ID" value="NMN95848.1"/>
    <property type="molecule type" value="Genomic_DNA"/>
</dbReference>
<accession>A0A848KE11</accession>
<dbReference type="RefSeq" id="WP_169587207.1">
    <property type="nucleotide sequence ID" value="NZ_VCQU01000004.1"/>
</dbReference>
<gene>
    <name evidence="1" type="ORF">FGL95_12460</name>
</gene>